<evidence type="ECO:0000313" key="1">
    <source>
        <dbReference type="EMBL" id="CAI5755674.1"/>
    </source>
</evidence>
<organism evidence="1 2">
    <name type="scientific">Candida verbasci</name>
    <dbReference type="NCBI Taxonomy" id="1227364"/>
    <lineage>
        <taxon>Eukaryota</taxon>
        <taxon>Fungi</taxon>
        <taxon>Dikarya</taxon>
        <taxon>Ascomycota</taxon>
        <taxon>Saccharomycotina</taxon>
        <taxon>Pichiomycetes</taxon>
        <taxon>Debaryomycetaceae</taxon>
        <taxon>Candida/Lodderomyces clade</taxon>
        <taxon>Candida</taxon>
    </lineage>
</organism>
<protein>
    <submittedName>
        <fullName evidence="1">Uncharacterized protein</fullName>
    </submittedName>
</protein>
<reference evidence="1" key="1">
    <citation type="submission" date="2022-12" db="EMBL/GenBank/DDBJ databases">
        <authorList>
            <person name="Brejova B."/>
        </authorList>
    </citation>
    <scope>NUCLEOTIDE SEQUENCE</scope>
</reference>
<keyword evidence="2" id="KW-1185">Reference proteome</keyword>
<dbReference type="Proteomes" id="UP001152885">
    <property type="component" value="Unassembled WGS sequence"/>
</dbReference>
<comment type="caution">
    <text evidence="1">The sequence shown here is derived from an EMBL/GenBank/DDBJ whole genome shotgun (WGS) entry which is preliminary data.</text>
</comment>
<dbReference type="AlphaFoldDB" id="A0A9W4TPA7"/>
<dbReference type="EMBL" id="CANTUO010000001">
    <property type="protein sequence ID" value="CAI5755674.1"/>
    <property type="molecule type" value="Genomic_DNA"/>
</dbReference>
<name>A0A9W4TPA7_9ASCO</name>
<gene>
    <name evidence="1" type="ORF">CANVERA_P0190</name>
</gene>
<accession>A0A9W4TPA7</accession>
<dbReference type="OrthoDB" id="4027410at2759"/>
<proteinExistence type="predicted"/>
<evidence type="ECO:0000313" key="2">
    <source>
        <dbReference type="Proteomes" id="UP001152885"/>
    </source>
</evidence>
<sequence length="66" mass="7235">MLFNILKSRSPAVLIRKLSQSSFSNNSKDSQKVMGCIAIYGFTALGIAQLAEKNDKGYIFKQLGGH</sequence>